<evidence type="ECO:0000256" key="1">
    <source>
        <dbReference type="SAM" id="MobiDB-lite"/>
    </source>
</evidence>
<comment type="caution">
    <text evidence="2">The sequence shown here is derived from an EMBL/GenBank/DDBJ whole genome shotgun (WGS) entry which is preliminary data.</text>
</comment>
<evidence type="ECO:0000313" key="3">
    <source>
        <dbReference type="Proteomes" id="UP000276953"/>
    </source>
</evidence>
<feature type="region of interest" description="Disordered" evidence="1">
    <location>
        <begin position="41"/>
        <end position="62"/>
    </location>
</feature>
<dbReference type="InterPro" id="IPR028974">
    <property type="entry name" value="TSP_type-3_rpt"/>
</dbReference>
<accession>A0A432DYU9</accession>
<dbReference type="SUPFAM" id="SSF103647">
    <property type="entry name" value="TSP type-3 repeat"/>
    <property type="match status" value="1"/>
</dbReference>
<dbReference type="AlphaFoldDB" id="A0A432DYU9"/>
<proteinExistence type="predicted"/>
<reference evidence="2 3" key="1">
    <citation type="submission" date="2018-12" db="EMBL/GenBank/DDBJ databases">
        <title>Draft Genome Sequence of Chryseobacterium arthrosphaerae strain ED882-96 Isolated from the Blood of a Patient with Liver Cirrhosis in Taiwan.</title>
        <authorList>
            <person name="Lin J.-N."/>
            <person name="Lai C.-H."/>
            <person name="Yang C.-H."/>
            <person name="Huang Y.-H."/>
        </authorList>
    </citation>
    <scope>NUCLEOTIDE SEQUENCE [LARGE SCALE GENOMIC DNA]</scope>
    <source>
        <strain evidence="2 3">ED882-96</strain>
    </source>
</reference>
<sequence>MTSITLTSNNFGSNDAVAYGLFAHKSCDTDGDGIPNHLDLDSDGDGCPDAIEGTEDSQLPTLQTPHCRVVIQEATITELPDR</sequence>
<dbReference type="Proteomes" id="UP000276953">
    <property type="component" value="Unassembled WGS sequence"/>
</dbReference>
<protein>
    <recommendedName>
        <fullName evidence="4">Thrombospondin</fullName>
    </recommendedName>
</protein>
<dbReference type="Gene3D" id="4.10.1080.10">
    <property type="entry name" value="TSP type-3 repeat"/>
    <property type="match status" value="1"/>
</dbReference>
<evidence type="ECO:0008006" key="4">
    <source>
        <dbReference type="Google" id="ProtNLM"/>
    </source>
</evidence>
<gene>
    <name evidence="2" type="ORF">EJ377_01650</name>
</gene>
<dbReference type="GO" id="GO:0005509">
    <property type="term" value="F:calcium ion binding"/>
    <property type="evidence" value="ECO:0007669"/>
    <property type="project" value="InterPro"/>
</dbReference>
<dbReference type="EMBL" id="RYFC01000001">
    <property type="protein sequence ID" value="RTZ49387.1"/>
    <property type="molecule type" value="Genomic_DNA"/>
</dbReference>
<evidence type="ECO:0000313" key="2">
    <source>
        <dbReference type="EMBL" id="RTZ49387.1"/>
    </source>
</evidence>
<name>A0A432DYU9_9FLAO</name>
<organism evidence="2 3">
    <name type="scientific">Chryseobacterium arthrosphaerae</name>
    <dbReference type="NCBI Taxonomy" id="651561"/>
    <lineage>
        <taxon>Bacteria</taxon>
        <taxon>Pseudomonadati</taxon>
        <taxon>Bacteroidota</taxon>
        <taxon>Flavobacteriia</taxon>
        <taxon>Flavobacteriales</taxon>
        <taxon>Weeksellaceae</taxon>
        <taxon>Chryseobacterium group</taxon>
        <taxon>Chryseobacterium</taxon>
    </lineage>
</organism>